<organism evidence="1 2">
    <name type="scientific">Macrosiphum euphorbiae</name>
    <name type="common">potato aphid</name>
    <dbReference type="NCBI Taxonomy" id="13131"/>
    <lineage>
        <taxon>Eukaryota</taxon>
        <taxon>Metazoa</taxon>
        <taxon>Ecdysozoa</taxon>
        <taxon>Arthropoda</taxon>
        <taxon>Hexapoda</taxon>
        <taxon>Insecta</taxon>
        <taxon>Pterygota</taxon>
        <taxon>Neoptera</taxon>
        <taxon>Paraneoptera</taxon>
        <taxon>Hemiptera</taxon>
        <taxon>Sternorrhyncha</taxon>
        <taxon>Aphidomorpha</taxon>
        <taxon>Aphidoidea</taxon>
        <taxon>Aphididae</taxon>
        <taxon>Macrosiphini</taxon>
        <taxon>Macrosiphum</taxon>
    </lineage>
</organism>
<name>A0AAV0VYF5_9HEMI</name>
<reference evidence="1 2" key="1">
    <citation type="submission" date="2023-01" db="EMBL/GenBank/DDBJ databases">
        <authorList>
            <person name="Whitehead M."/>
        </authorList>
    </citation>
    <scope>NUCLEOTIDE SEQUENCE [LARGE SCALE GENOMIC DNA]</scope>
</reference>
<evidence type="ECO:0000313" key="2">
    <source>
        <dbReference type="Proteomes" id="UP001160148"/>
    </source>
</evidence>
<evidence type="ECO:0000313" key="1">
    <source>
        <dbReference type="EMBL" id="CAI6347912.1"/>
    </source>
</evidence>
<gene>
    <name evidence="1" type="ORF">MEUPH1_LOCUS4639</name>
</gene>
<keyword evidence="2" id="KW-1185">Reference proteome</keyword>
<comment type="caution">
    <text evidence="1">The sequence shown here is derived from an EMBL/GenBank/DDBJ whole genome shotgun (WGS) entry which is preliminary data.</text>
</comment>
<proteinExistence type="predicted"/>
<accession>A0AAV0VYF5</accession>
<dbReference type="Proteomes" id="UP001160148">
    <property type="component" value="Unassembled WGS sequence"/>
</dbReference>
<protein>
    <submittedName>
        <fullName evidence="1">Uncharacterized protein</fullName>
    </submittedName>
</protein>
<dbReference type="AlphaFoldDB" id="A0AAV0VYF5"/>
<sequence>MKIGEERLEEKMKKKKRKNDPTRLLCGRICGVARTITYCLPSSSDRYIIQRFPVTAVAAAASPKASFYNSFISLYVHTDQPHPANIPTLLIPALHPIRCL</sequence>
<dbReference type="EMBL" id="CARXXK010000001">
    <property type="protein sequence ID" value="CAI6347912.1"/>
    <property type="molecule type" value="Genomic_DNA"/>
</dbReference>